<gene>
    <name evidence="2" type="ORF">AGERDE_LOCUS8553</name>
</gene>
<accession>A0A9N9C3Z3</accession>
<dbReference type="EMBL" id="CAJVPL010001849">
    <property type="protein sequence ID" value="CAG8589903.1"/>
    <property type="molecule type" value="Genomic_DNA"/>
</dbReference>
<keyword evidence="3" id="KW-1185">Reference proteome</keyword>
<evidence type="ECO:0000256" key="1">
    <source>
        <dbReference type="SAM" id="SignalP"/>
    </source>
</evidence>
<name>A0A9N9C3Z3_9GLOM</name>
<evidence type="ECO:0000313" key="2">
    <source>
        <dbReference type="EMBL" id="CAG8589903.1"/>
    </source>
</evidence>
<feature type="signal peptide" evidence="1">
    <location>
        <begin position="1"/>
        <end position="25"/>
    </location>
</feature>
<dbReference type="OrthoDB" id="2433997at2759"/>
<organism evidence="2 3">
    <name type="scientific">Ambispora gerdemannii</name>
    <dbReference type="NCBI Taxonomy" id="144530"/>
    <lineage>
        <taxon>Eukaryota</taxon>
        <taxon>Fungi</taxon>
        <taxon>Fungi incertae sedis</taxon>
        <taxon>Mucoromycota</taxon>
        <taxon>Glomeromycotina</taxon>
        <taxon>Glomeromycetes</taxon>
        <taxon>Archaeosporales</taxon>
        <taxon>Ambisporaceae</taxon>
        <taxon>Ambispora</taxon>
    </lineage>
</organism>
<keyword evidence="1" id="KW-0732">Signal</keyword>
<evidence type="ECO:0000313" key="3">
    <source>
        <dbReference type="Proteomes" id="UP000789831"/>
    </source>
</evidence>
<protein>
    <submittedName>
        <fullName evidence="2">10748_t:CDS:1</fullName>
    </submittedName>
</protein>
<dbReference type="AlphaFoldDB" id="A0A9N9C3Z3"/>
<sequence>MKSLAISKSALIVLLVMTLSSVVFAFQFIKRQNNNCNGLRITSPTQPGLQWTNGQCYQVSFDAGANARGQIKVTCVDLYDARGNVVQTQWFGELDPTETSSTPNFNLNLGLSPKSGEYYLLVTAGGACTLSSVRFYATYNPNSGTTQCGN</sequence>
<feature type="chain" id="PRO_5040113725" evidence="1">
    <location>
        <begin position="26"/>
        <end position="150"/>
    </location>
</feature>
<reference evidence="2" key="1">
    <citation type="submission" date="2021-06" db="EMBL/GenBank/DDBJ databases">
        <authorList>
            <person name="Kallberg Y."/>
            <person name="Tangrot J."/>
            <person name="Rosling A."/>
        </authorList>
    </citation>
    <scope>NUCLEOTIDE SEQUENCE</scope>
    <source>
        <strain evidence="2">MT106</strain>
    </source>
</reference>
<dbReference type="Proteomes" id="UP000789831">
    <property type="component" value="Unassembled WGS sequence"/>
</dbReference>
<comment type="caution">
    <text evidence="2">The sequence shown here is derived from an EMBL/GenBank/DDBJ whole genome shotgun (WGS) entry which is preliminary data.</text>
</comment>
<proteinExistence type="predicted"/>